<protein>
    <submittedName>
        <fullName evidence="2">Uncharacterized protein</fullName>
    </submittedName>
</protein>
<reference evidence="2" key="1">
    <citation type="submission" date="2023-03" db="EMBL/GenBank/DDBJ databases">
        <title>Massive genome expansion in bonnet fungi (Mycena s.s.) driven by repeated elements and novel gene families across ecological guilds.</title>
        <authorList>
            <consortium name="Lawrence Berkeley National Laboratory"/>
            <person name="Harder C.B."/>
            <person name="Miyauchi S."/>
            <person name="Viragh M."/>
            <person name="Kuo A."/>
            <person name="Thoen E."/>
            <person name="Andreopoulos B."/>
            <person name="Lu D."/>
            <person name="Skrede I."/>
            <person name="Drula E."/>
            <person name="Henrissat B."/>
            <person name="Morin E."/>
            <person name="Kohler A."/>
            <person name="Barry K."/>
            <person name="LaButti K."/>
            <person name="Morin E."/>
            <person name="Salamov A."/>
            <person name="Lipzen A."/>
            <person name="Mereny Z."/>
            <person name="Hegedus B."/>
            <person name="Baldrian P."/>
            <person name="Stursova M."/>
            <person name="Weitz H."/>
            <person name="Taylor A."/>
            <person name="Grigoriev I.V."/>
            <person name="Nagy L.G."/>
            <person name="Martin F."/>
            <person name="Kauserud H."/>
        </authorList>
    </citation>
    <scope>NUCLEOTIDE SEQUENCE</scope>
    <source>
        <strain evidence="2">CBHHK002</strain>
    </source>
</reference>
<feature type="compositionally biased region" description="Pro residues" evidence="1">
    <location>
        <begin position="363"/>
        <end position="373"/>
    </location>
</feature>
<sequence length="533" mass="56107">MMNSIKAPSFFRPTSRPSSPAPLAATPRPDAPERTPRPLTKLSSLSNFRRPSPAPTPPSPIAPAPLVQDGSYLETLALKLSEAVSKALAQSTGPSVINDMVGGKRPIPSGRGRAFGALIASELAATRENPHLNRAIIRSLLRPLSVLLSNLSAHLLPILTSPLFLSPPAPTVQAPTPNPTQLHALAISAFAGEVLEVFDDLALGLDADTRGDGLKAIREGLVSIVNRVVNPLVAGIRAEMMPLLEALEAPNSCNTTKIASAAKNSPVQHQSITALTSVIPVYARALSRYTASRYSQAALAPFLISIIWRGLVALANRPYSPPSPPPSPVPALLPTLALKKRRSASITPPLTPPSARFTIKLPPSRPPSPPGIPTPTSTAADTRVLCELLGSLPRPNSDTESTRLANEAIEEAFDGLKALAPLLDAVQAAPSSQCTSEDELEVLTEELPTLLALPVLLHAYGNKSGYSVAQLLGLPEDGYRKGCLSGFGRAEECAGAVGQRVLDVLRREEGVPAIVLEWLEAEMADVAHGDGGN</sequence>
<feature type="region of interest" description="Disordered" evidence="1">
    <location>
        <begin position="1"/>
        <end position="66"/>
    </location>
</feature>
<name>A0AAD7A6P0_9AGAR</name>
<accession>A0AAD7A6P0</accession>
<evidence type="ECO:0000313" key="3">
    <source>
        <dbReference type="Proteomes" id="UP001218218"/>
    </source>
</evidence>
<keyword evidence="3" id="KW-1185">Reference proteome</keyword>
<dbReference type="AlphaFoldDB" id="A0AAD7A6P0"/>
<feature type="region of interest" description="Disordered" evidence="1">
    <location>
        <begin position="343"/>
        <end position="377"/>
    </location>
</feature>
<evidence type="ECO:0000256" key="1">
    <source>
        <dbReference type="SAM" id="MobiDB-lite"/>
    </source>
</evidence>
<feature type="compositionally biased region" description="Pro residues" evidence="1">
    <location>
        <begin position="52"/>
        <end position="63"/>
    </location>
</feature>
<comment type="caution">
    <text evidence="2">The sequence shown here is derived from an EMBL/GenBank/DDBJ whole genome shotgun (WGS) entry which is preliminary data.</text>
</comment>
<evidence type="ECO:0000313" key="2">
    <source>
        <dbReference type="EMBL" id="KAJ7350296.1"/>
    </source>
</evidence>
<gene>
    <name evidence="2" type="ORF">DFH08DRAFT_106282</name>
</gene>
<proteinExistence type="predicted"/>
<dbReference type="Proteomes" id="UP001218218">
    <property type="component" value="Unassembled WGS sequence"/>
</dbReference>
<organism evidence="2 3">
    <name type="scientific">Mycena albidolilacea</name>
    <dbReference type="NCBI Taxonomy" id="1033008"/>
    <lineage>
        <taxon>Eukaryota</taxon>
        <taxon>Fungi</taxon>
        <taxon>Dikarya</taxon>
        <taxon>Basidiomycota</taxon>
        <taxon>Agaricomycotina</taxon>
        <taxon>Agaricomycetes</taxon>
        <taxon>Agaricomycetidae</taxon>
        <taxon>Agaricales</taxon>
        <taxon>Marasmiineae</taxon>
        <taxon>Mycenaceae</taxon>
        <taxon>Mycena</taxon>
    </lineage>
</organism>
<dbReference type="EMBL" id="JARIHO010000014">
    <property type="protein sequence ID" value="KAJ7350296.1"/>
    <property type="molecule type" value="Genomic_DNA"/>
</dbReference>
<feature type="compositionally biased region" description="Low complexity" evidence="1">
    <location>
        <begin position="7"/>
        <end position="28"/>
    </location>
</feature>